<protein>
    <recommendedName>
        <fullName evidence="4">N(G),N(G)-dimethylarginine dimethylaminohydrolase</fullName>
    </recommendedName>
</protein>
<dbReference type="GO" id="GO:0000052">
    <property type="term" value="P:citrulline metabolic process"/>
    <property type="evidence" value="ECO:0007669"/>
    <property type="project" value="TreeGrafter"/>
</dbReference>
<dbReference type="SUPFAM" id="SSF55909">
    <property type="entry name" value="Pentein"/>
    <property type="match status" value="1"/>
</dbReference>
<organism evidence="3">
    <name type="scientific">marine metagenome</name>
    <dbReference type="NCBI Taxonomy" id="408172"/>
    <lineage>
        <taxon>unclassified sequences</taxon>
        <taxon>metagenomes</taxon>
        <taxon>ecological metagenomes</taxon>
    </lineage>
</organism>
<accession>A0A382JP53</accession>
<dbReference type="PANTHER" id="PTHR12737:SF9">
    <property type="entry name" value="DIMETHYLARGININASE"/>
    <property type="match status" value="1"/>
</dbReference>
<dbReference type="AlphaFoldDB" id="A0A382JP53"/>
<dbReference type="GO" id="GO:0016403">
    <property type="term" value="F:dimethylargininase activity"/>
    <property type="evidence" value="ECO:0007669"/>
    <property type="project" value="TreeGrafter"/>
</dbReference>
<sequence length="258" mass="28483">MSNLVFTNAIVRTPGRSIVEGLSNSITLGLPNYEQAIIQHQSYIDALTKCGLDVLVLEPCEEYPDSTFVEDVALITPNCAIITRPGAPSRRGEVHEIEFVLKQRFNNIEAIEAPGTIDGGDIMMVGGHYYIGLSERTNLEGAKQIIQILKKYGMSGSTISLNKVLHLKTSLSYLEKNNLVVSGEFINDSYFGHYNPIEIPEKESYAANCIWVNGSVIIPLGYPTTKQRITNAGYQVIETDVSEFKKLDGGLSCLSLRY</sequence>
<evidence type="ECO:0000313" key="3">
    <source>
        <dbReference type="EMBL" id="SVC13122.1"/>
    </source>
</evidence>
<comment type="similarity">
    <text evidence="1">Belongs to the DDAH family.</text>
</comment>
<gene>
    <name evidence="3" type="ORF">METZ01_LOCUS265976</name>
</gene>
<dbReference type="Pfam" id="PF19420">
    <property type="entry name" value="DDAH_eukar"/>
    <property type="match status" value="1"/>
</dbReference>
<proteinExistence type="inferred from homology"/>
<evidence type="ECO:0008006" key="4">
    <source>
        <dbReference type="Google" id="ProtNLM"/>
    </source>
</evidence>
<keyword evidence="2" id="KW-0378">Hydrolase</keyword>
<name>A0A382JP53_9ZZZZ</name>
<dbReference type="PANTHER" id="PTHR12737">
    <property type="entry name" value="DIMETHYLARGININE DIMETHYLAMINOHYDROLASE"/>
    <property type="match status" value="1"/>
</dbReference>
<dbReference type="GO" id="GO:0016597">
    <property type="term" value="F:amino acid binding"/>
    <property type="evidence" value="ECO:0007669"/>
    <property type="project" value="TreeGrafter"/>
</dbReference>
<evidence type="ECO:0000256" key="2">
    <source>
        <dbReference type="ARBA" id="ARBA00022801"/>
    </source>
</evidence>
<reference evidence="3" key="1">
    <citation type="submission" date="2018-05" db="EMBL/GenBank/DDBJ databases">
        <authorList>
            <person name="Lanie J.A."/>
            <person name="Ng W.-L."/>
            <person name="Kazmierczak K.M."/>
            <person name="Andrzejewski T.M."/>
            <person name="Davidsen T.M."/>
            <person name="Wayne K.J."/>
            <person name="Tettelin H."/>
            <person name="Glass J.I."/>
            <person name="Rusch D."/>
            <person name="Podicherti R."/>
            <person name="Tsui H.-C.T."/>
            <person name="Winkler M.E."/>
        </authorList>
    </citation>
    <scope>NUCLEOTIDE SEQUENCE</scope>
</reference>
<dbReference type="GO" id="GO:0045429">
    <property type="term" value="P:positive regulation of nitric oxide biosynthetic process"/>
    <property type="evidence" value="ECO:0007669"/>
    <property type="project" value="TreeGrafter"/>
</dbReference>
<dbReference type="EMBL" id="UINC01075186">
    <property type="protein sequence ID" value="SVC13122.1"/>
    <property type="molecule type" value="Genomic_DNA"/>
</dbReference>
<evidence type="ECO:0000256" key="1">
    <source>
        <dbReference type="ARBA" id="ARBA00008532"/>
    </source>
</evidence>
<dbReference type="GO" id="GO:0006525">
    <property type="term" value="P:arginine metabolic process"/>
    <property type="evidence" value="ECO:0007669"/>
    <property type="project" value="TreeGrafter"/>
</dbReference>
<dbReference type="Gene3D" id="3.75.10.10">
    <property type="entry name" value="L-arginine/glycine Amidinotransferase, Chain A"/>
    <property type="match status" value="1"/>
</dbReference>
<dbReference type="InterPro" id="IPR033199">
    <property type="entry name" value="DDAH-like"/>
</dbReference>